<dbReference type="InterPro" id="IPR036514">
    <property type="entry name" value="SGNH_hydro_sf"/>
</dbReference>
<dbReference type="PANTHER" id="PTHR30383">
    <property type="entry name" value="THIOESTERASE 1/PROTEASE 1/LYSOPHOSPHOLIPASE L1"/>
    <property type="match status" value="1"/>
</dbReference>
<dbReference type="Pfam" id="PF13472">
    <property type="entry name" value="Lipase_GDSL_2"/>
    <property type="match status" value="1"/>
</dbReference>
<proteinExistence type="predicted"/>
<dbReference type="Gene3D" id="3.40.50.1110">
    <property type="entry name" value="SGNH hydrolase"/>
    <property type="match status" value="1"/>
</dbReference>
<name>A0A1H7NTJ9_9BURK</name>
<dbReference type="OrthoDB" id="164654at2"/>
<accession>A0A1H7NTJ9</accession>
<dbReference type="RefSeq" id="WP_090550582.1">
    <property type="nucleotide sequence ID" value="NZ_FNSR01000002.1"/>
</dbReference>
<dbReference type="PANTHER" id="PTHR30383:SF29">
    <property type="entry name" value="SGNH HYDROLASE-TYPE ESTERASE DOMAIN-CONTAINING PROTEIN"/>
    <property type="match status" value="1"/>
</dbReference>
<evidence type="ECO:0000313" key="3">
    <source>
        <dbReference type="Proteomes" id="UP000199120"/>
    </source>
</evidence>
<organism evidence="2 3">
    <name type="scientific">Paraburkholderia caballeronis</name>
    <dbReference type="NCBI Taxonomy" id="416943"/>
    <lineage>
        <taxon>Bacteria</taxon>
        <taxon>Pseudomonadati</taxon>
        <taxon>Pseudomonadota</taxon>
        <taxon>Betaproteobacteria</taxon>
        <taxon>Burkholderiales</taxon>
        <taxon>Burkholderiaceae</taxon>
        <taxon>Paraburkholderia</taxon>
    </lineage>
</organism>
<dbReference type="InterPro" id="IPR051532">
    <property type="entry name" value="Ester_Hydrolysis_Enzymes"/>
</dbReference>
<keyword evidence="3" id="KW-1185">Reference proteome</keyword>
<gene>
    <name evidence="2" type="ORF">SAMN05192542_10678</name>
</gene>
<sequence length="216" mass="23379">MTSRTLLCYGDSNTHGTKPLTQPGVLERFGPDDRWPGVLRQTLGDDWIVLDEGLPGRTTVHDDPIDGRHKNGLAYLRPCIESQLPLDLVVLMLGTNDLKARFSVTPADIAKSIDVLLETLLACRAGPGGSTPHVLLMAPAPIEEIGFLGEIFTGGAAKSRKLAPLYERIAVKYGSAFLDAGDFVTVSPTDGIHYEAEQHHRLGKAVADVIRQRFGA</sequence>
<dbReference type="Proteomes" id="UP000199120">
    <property type="component" value="Unassembled WGS sequence"/>
</dbReference>
<dbReference type="GO" id="GO:0016788">
    <property type="term" value="F:hydrolase activity, acting on ester bonds"/>
    <property type="evidence" value="ECO:0007669"/>
    <property type="project" value="UniProtKB-ARBA"/>
</dbReference>
<dbReference type="AlphaFoldDB" id="A0A1H7NTJ9"/>
<evidence type="ECO:0000313" key="2">
    <source>
        <dbReference type="EMBL" id="SEL26883.1"/>
    </source>
</evidence>
<evidence type="ECO:0000259" key="1">
    <source>
        <dbReference type="Pfam" id="PF13472"/>
    </source>
</evidence>
<dbReference type="CDD" id="cd01839">
    <property type="entry name" value="SGNH_arylesterase_like"/>
    <property type="match status" value="1"/>
</dbReference>
<protein>
    <submittedName>
        <fullName evidence="2">Lysophospholipase L1</fullName>
    </submittedName>
</protein>
<dbReference type="EMBL" id="FOAJ01000006">
    <property type="protein sequence ID" value="SEL26883.1"/>
    <property type="molecule type" value="Genomic_DNA"/>
</dbReference>
<feature type="domain" description="SGNH hydrolase-type esterase" evidence="1">
    <location>
        <begin position="8"/>
        <end position="196"/>
    </location>
</feature>
<dbReference type="InterPro" id="IPR013830">
    <property type="entry name" value="SGNH_hydro"/>
</dbReference>
<dbReference type="STRING" id="416943.SAMN05445871_5210"/>
<dbReference type="SUPFAM" id="SSF52266">
    <property type="entry name" value="SGNH hydrolase"/>
    <property type="match status" value="1"/>
</dbReference>
<reference evidence="3" key="1">
    <citation type="submission" date="2016-10" db="EMBL/GenBank/DDBJ databases">
        <authorList>
            <person name="Varghese N."/>
            <person name="Submissions S."/>
        </authorList>
    </citation>
    <scope>NUCLEOTIDE SEQUENCE [LARGE SCALE GENOMIC DNA]</scope>
    <source>
        <strain evidence="3">LMG 26416</strain>
    </source>
</reference>